<sequence>MRILVHDYSGHPFQAQLSRELARRGHRVVHSTCTAYVSGKGDLASDTPGLRFATIGDGVRLRKEAYARRLGQETGLGCELARQVARVRPDAALLSNLPVPALVVTAAALRALRIPWVLWHQDVTAVALRSFAAAGVARAMGVAATVLGAGEKWAARRAAAVVVIADSFVPVHAQWGTAHKVTVVPNWAPLDEITPVPRANAWSEQHGLDGVPTLLYSGTLGLKHNPVLLVRLAERLREQGSPVRLVVVNDGPAVPVLRTAAAERGVDLTLLPFQPYARLPEVLGSGDVLVVLLDPDAGRFSVPSKTLSYLCAGRPVLGLMPADNLAAGLLRRAGSAVFPPEERALEDAAAWVRTVLSDPALAERLGKESRALAEREFALDDCATRFEEILRGVCGAGTGRAGT</sequence>
<evidence type="ECO:0000313" key="3">
    <source>
        <dbReference type="EMBL" id="NJP13974.1"/>
    </source>
</evidence>
<proteinExistence type="predicted"/>
<name>A0ABX0YNI5_STRTL</name>
<dbReference type="PANTHER" id="PTHR45947">
    <property type="entry name" value="SULFOQUINOVOSYL TRANSFERASE SQD2"/>
    <property type="match status" value="1"/>
</dbReference>
<evidence type="ECO:0000259" key="2">
    <source>
        <dbReference type="Pfam" id="PF00534"/>
    </source>
</evidence>
<keyword evidence="4" id="KW-1185">Reference proteome</keyword>
<dbReference type="RefSeq" id="WP_168131158.1">
    <property type="nucleotide sequence ID" value="NZ_BMVZ01000007.1"/>
</dbReference>
<dbReference type="SUPFAM" id="SSF53756">
    <property type="entry name" value="UDP-Glycosyltransferase/glycogen phosphorylase"/>
    <property type="match status" value="1"/>
</dbReference>
<reference evidence="3 4" key="1">
    <citation type="submission" date="2020-03" db="EMBL/GenBank/DDBJ databases">
        <title>WGS of actinomycetes isolated from Thailand.</title>
        <authorList>
            <person name="Thawai C."/>
        </authorList>
    </citation>
    <scope>NUCLEOTIDE SEQUENCE [LARGE SCALE GENOMIC DNA]</scope>
    <source>
        <strain evidence="3 4">NBRC 13905</strain>
    </source>
</reference>
<dbReference type="Gene3D" id="3.40.50.2000">
    <property type="entry name" value="Glycogen Phosphorylase B"/>
    <property type="match status" value="2"/>
</dbReference>
<dbReference type="EMBL" id="JAATEL010000005">
    <property type="protein sequence ID" value="NJP13974.1"/>
    <property type="molecule type" value="Genomic_DNA"/>
</dbReference>
<protein>
    <submittedName>
        <fullName evidence="3">Glycosyltransferase family 4 protein</fullName>
    </submittedName>
</protein>
<dbReference type="Proteomes" id="UP000635996">
    <property type="component" value="Unassembled WGS sequence"/>
</dbReference>
<dbReference type="InterPro" id="IPR001296">
    <property type="entry name" value="Glyco_trans_1"/>
</dbReference>
<dbReference type="InterPro" id="IPR050194">
    <property type="entry name" value="Glycosyltransferase_grp1"/>
</dbReference>
<accession>A0ABX0YNI5</accession>
<dbReference type="PANTHER" id="PTHR45947:SF3">
    <property type="entry name" value="SULFOQUINOVOSYL TRANSFERASE SQD2"/>
    <property type="match status" value="1"/>
</dbReference>
<evidence type="ECO:0000313" key="4">
    <source>
        <dbReference type="Proteomes" id="UP000635996"/>
    </source>
</evidence>
<comment type="caution">
    <text evidence="3">The sequence shown here is derived from an EMBL/GenBank/DDBJ whole genome shotgun (WGS) entry which is preliminary data.</text>
</comment>
<dbReference type="CDD" id="cd03794">
    <property type="entry name" value="GT4_WbuB-like"/>
    <property type="match status" value="1"/>
</dbReference>
<organism evidence="3 4">
    <name type="scientific">Streptomyces thermoviolaceus subsp. thermoviolaceus</name>
    <dbReference type="NCBI Taxonomy" id="66860"/>
    <lineage>
        <taxon>Bacteria</taxon>
        <taxon>Bacillati</taxon>
        <taxon>Actinomycetota</taxon>
        <taxon>Actinomycetes</taxon>
        <taxon>Kitasatosporales</taxon>
        <taxon>Streptomycetaceae</taxon>
        <taxon>Streptomyces</taxon>
    </lineage>
</organism>
<dbReference type="Pfam" id="PF00534">
    <property type="entry name" value="Glycos_transf_1"/>
    <property type="match status" value="1"/>
</dbReference>
<evidence type="ECO:0000256" key="1">
    <source>
        <dbReference type="ARBA" id="ARBA00022679"/>
    </source>
</evidence>
<feature type="domain" description="Glycosyl transferase family 1" evidence="2">
    <location>
        <begin position="202"/>
        <end position="370"/>
    </location>
</feature>
<keyword evidence="1" id="KW-0808">Transferase</keyword>
<gene>
    <name evidence="3" type="ORF">HCJ95_06605</name>
</gene>